<dbReference type="Proteomes" id="UP000032702">
    <property type="component" value="Unassembled WGS sequence"/>
</dbReference>
<dbReference type="InterPro" id="IPR000847">
    <property type="entry name" value="LysR_HTH_N"/>
</dbReference>
<dbReference type="GO" id="GO:0003700">
    <property type="term" value="F:DNA-binding transcription factor activity"/>
    <property type="evidence" value="ECO:0007669"/>
    <property type="project" value="InterPro"/>
</dbReference>
<dbReference type="PATRIC" id="fig|378806.16.peg.3576"/>
<proteinExistence type="inferred from homology"/>
<dbReference type="InterPro" id="IPR050176">
    <property type="entry name" value="LTTR"/>
</dbReference>
<evidence type="ECO:0000313" key="7">
    <source>
        <dbReference type="EMBL" id="EAU64612.1"/>
    </source>
</evidence>
<protein>
    <submittedName>
        <fullName evidence="7">Transcriptional regulator LysR family</fullName>
    </submittedName>
</protein>
<dbReference type="AlphaFoldDB" id="Q08VU9"/>
<feature type="region of interest" description="Disordered" evidence="5">
    <location>
        <begin position="1"/>
        <end position="37"/>
    </location>
</feature>
<reference evidence="7 8" key="1">
    <citation type="submission" date="2006-04" db="EMBL/GenBank/DDBJ databases">
        <authorList>
            <person name="Nierman W.C."/>
        </authorList>
    </citation>
    <scope>NUCLEOTIDE SEQUENCE [LARGE SCALE GENOMIC DNA]</scope>
    <source>
        <strain evidence="7 8">DW4/3-1</strain>
    </source>
</reference>
<evidence type="ECO:0000256" key="2">
    <source>
        <dbReference type="ARBA" id="ARBA00023015"/>
    </source>
</evidence>
<evidence type="ECO:0000256" key="1">
    <source>
        <dbReference type="ARBA" id="ARBA00009437"/>
    </source>
</evidence>
<dbReference type="InterPro" id="IPR036388">
    <property type="entry name" value="WH-like_DNA-bd_sf"/>
</dbReference>
<feature type="domain" description="HTH lysR-type" evidence="6">
    <location>
        <begin position="67"/>
        <end position="124"/>
    </location>
</feature>
<keyword evidence="2" id="KW-0805">Transcription regulation</keyword>
<evidence type="ECO:0000313" key="8">
    <source>
        <dbReference type="Proteomes" id="UP000032702"/>
    </source>
</evidence>
<sequence>MGTSSLARPSLPRWEHAGPGTECVPGDSTFKQRQRGETRWRLARTPCPSSLGLKCVASPWCYPFMDIPWEDVRLFLAVAETGSLSSAARKLRIGQPTVSRRLAALEYTLGMALFRRGVDGLRHKKPAQEGLTVVKSFSIESAAFASKTLAARLPRKPRLAGIPWLAFAPPMDTLPPNPQLEQLIPGFTPVFTSDNYLVLAAAAEAGMGALPMPVMRHAFAGPSQLVPLPVELGPYKRLTYHLVCAKSALDIPRVRLLADLFVSEMEAAIAAVA</sequence>
<dbReference type="GO" id="GO:0003677">
    <property type="term" value="F:DNA binding"/>
    <property type="evidence" value="ECO:0007669"/>
    <property type="project" value="UniProtKB-KW"/>
</dbReference>
<dbReference type="InterPro" id="IPR036390">
    <property type="entry name" value="WH_DNA-bd_sf"/>
</dbReference>
<dbReference type="PANTHER" id="PTHR30579:SF3">
    <property type="entry name" value="TRANSCRIPTIONAL REGULATORY PROTEIN"/>
    <property type="match status" value="1"/>
</dbReference>
<gene>
    <name evidence="7" type="ORF">STIAU_4457</name>
</gene>
<comment type="caution">
    <text evidence="7">The sequence shown here is derived from an EMBL/GenBank/DDBJ whole genome shotgun (WGS) entry which is preliminary data.</text>
</comment>
<dbReference type="Gene3D" id="1.10.10.10">
    <property type="entry name" value="Winged helix-like DNA-binding domain superfamily/Winged helix DNA-binding domain"/>
    <property type="match status" value="1"/>
</dbReference>
<dbReference type="PRINTS" id="PR00039">
    <property type="entry name" value="HTHLYSR"/>
</dbReference>
<evidence type="ECO:0000256" key="5">
    <source>
        <dbReference type="SAM" id="MobiDB-lite"/>
    </source>
</evidence>
<keyword evidence="4" id="KW-0804">Transcription</keyword>
<dbReference type="EMBL" id="AAMD01000110">
    <property type="protein sequence ID" value="EAU64612.1"/>
    <property type="molecule type" value="Genomic_DNA"/>
</dbReference>
<comment type="similarity">
    <text evidence="1">Belongs to the LysR transcriptional regulatory family.</text>
</comment>
<evidence type="ECO:0000256" key="4">
    <source>
        <dbReference type="ARBA" id="ARBA00023163"/>
    </source>
</evidence>
<keyword evidence="3" id="KW-0238">DNA-binding</keyword>
<dbReference type="SUPFAM" id="SSF53850">
    <property type="entry name" value="Periplasmic binding protein-like II"/>
    <property type="match status" value="1"/>
</dbReference>
<dbReference type="PANTHER" id="PTHR30579">
    <property type="entry name" value="TRANSCRIPTIONAL REGULATOR"/>
    <property type="match status" value="1"/>
</dbReference>
<accession>Q08VU9</accession>
<dbReference type="SUPFAM" id="SSF46785">
    <property type="entry name" value="Winged helix' DNA-binding domain"/>
    <property type="match status" value="1"/>
</dbReference>
<dbReference type="Pfam" id="PF00126">
    <property type="entry name" value="HTH_1"/>
    <property type="match status" value="1"/>
</dbReference>
<evidence type="ECO:0000259" key="6">
    <source>
        <dbReference type="PROSITE" id="PS50931"/>
    </source>
</evidence>
<name>Q08VU9_STIAD</name>
<dbReference type="PROSITE" id="PS50931">
    <property type="entry name" value="HTH_LYSR"/>
    <property type="match status" value="1"/>
</dbReference>
<organism evidence="7 8">
    <name type="scientific">Stigmatella aurantiaca (strain DW4/3-1)</name>
    <dbReference type="NCBI Taxonomy" id="378806"/>
    <lineage>
        <taxon>Bacteria</taxon>
        <taxon>Pseudomonadati</taxon>
        <taxon>Myxococcota</taxon>
        <taxon>Myxococcia</taxon>
        <taxon>Myxococcales</taxon>
        <taxon>Cystobacterineae</taxon>
        <taxon>Archangiaceae</taxon>
        <taxon>Stigmatella</taxon>
    </lineage>
</organism>
<evidence type="ECO:0000256" key="3">
    <source>
        <dbReference type="ARBA" id="ARBA00023125"/>
    </source>
</evidence>